<dbReference type="eggNOG" id="ENOG502QR5D">
    <property type="taxonomic scope" value="Eukaryota"/>
</dbReference>
<name>K0T0B1_THAOC</name>
<dbReference type="OrthoDB" id="61900at2759"/>
<dbReference type="PROSITE" id="PS50089">
    <property type="entry name" value="ZF_RING_2"/>
    <property type="match status" value="1"/>
</dbReference>
<dbReference type="InterPro" id="IPR001841">
    <property type="entry name" value="Znf_RING"/>
</dbReference>
<dbReference type="Gene3D" id="6.10.140.2220">
    <property type="match status" value="1"/>
</dbReference>
<dbReference type="Pfam" id="PF08238">
    <property type="entry name" value="Sel1"/>
    <property type="match status" value="2"/>
</dbReference>
<dbReference type="Gene3D" id="1.25.40.10">
    <property type="entry name" value="Tetratricopeptide repeat domain"/>
    <property type="match status" value="1"/>
</dbReference>
<dbReference type="InterPro" id="IPR006597">
    <property type="entry name" value="Sel1-like"/>
</dbReference>
<evidence type="ECO:0000256" key="2">
    <source>
        <dbReference type="ARBA" id="ARBA00022737"/>
    </source>
</evidence>
<comment type="caution">
    <text evidence="9">The sequence shown here is derived from an EMBL/GenBank/DDBJ whole genome shotgun (WGS) entry which is preliminary data.</text>
</comment>
<dbReference type="PROSITE" id="PS50865">
    <property type="entry name" value="ZF_MYND_2"/>
    <property type="match status" value="1"/>
</dbReference>
<dbReference type="GO" id="GO:0008270">
    <property type="term" value="F:zinc ion binding"/>
    <property type="evidence" value="ECO:0007669"/>
    <property type="project" value="UniProtKB-KW"/>
</dbReference>
<dbReference type="Pfam" id="PF01753">
    <property type="entry name" value="zf-MYND"/>
    <property type="match status" value="1"/>
</dbReference>
<feature type="region of interest" description="Disordered" evidence="6">
    <location>
        <begin position="1"/>
        <end position="26"/>
    </location>
</feature>
<keyword evidence="10" id="KW-1185">Reference proteome</keyword>
<dbReference type="SUPFAM" id="SSF144232">
    <property type="entry name" value="HIT/MYND zinc finger-like"/>
    <property type="match status" value="1"/>
</dbReference>
<evidence type="ECO:0000259" key="8">
    <source>
        <dbReference type="PROSITE" id="PS50865"/>
    </source>
</evidence>
<organism evidence="9 10">
    <name type="scientific">Thalassiosira oceanica</name>
    <name type="common">Marine diatom</name>
    <dbReference type="NCBI Taxonomy" id="159749"/>
    <lineage>
        <taxon>Eukaryota</taxon>
        <taxon>Sar</taxon>
        <taxon>Stramenopiles</taxon>
        <taxon>Ochrophyta</taxon>
        <taxon>Bacillariophyta</taxon>
        <taxon>Coscinodiscophyceae</taxon>
        <taxon>Thalassiosirophycidae</taxon>
        <taxon>Thalassiosirales</taxon>
        <taxon>Thalassiosiraceae</taxon>
        <taxon>Thalassiosira</taxon>
    </lineage>
</organism>
<protein>
    <recommendedName>
        <fullName evidence="11">MYND-type domain-containing protein</fullName>
    </recommendedName>
</protein>
<evidence type="ECO:0000313" key="10">
    <source>
        <dbReference type="Proteomes" id="UP000266841"/>
    </source>
</evidence>
<evidence type="ECO:0008006" key="11">
    <source>
        <dbReference type="Google" id="ProtNLM"/>
    </source>
</evidence>
<evidence type="ECO:0000313" key="9">
    <source>
        <dbReference type="EMBL" id="EJK70634.1"/>
    </source>
</evidence>
<evidence type="ECO:0000256" key="5">
    <source>
        <dbReference type="PROSITE-ProRule" id="PRU00134"/>
    </source>
</evidence>
<feature type="domain" description="MYND-type" evidence="8">
    <location>
        <begin position="383"/>
        <end position="425"/>
    </location>
</feature>
<dbReference type="SUPFAM" id="SSF81901">
    <property type="entry name" value="HCP-like"/>
    <property type="match status" value="1"/>
</dbReference>
<keyword evidence="3 5" id="KW-0863">Zinc-finger</keyword>
<dbReference type="InterPro" id="IPR051726">
    <property type="entry name" value="Chitin_Synth_Reg"/>
</dbReference>
<evidence type="ECO:0000256" key="1">
    <source>
        <dbReference type="ARBA" id="ARBA00022723"/>
    </source>
</evidence>
<sequence>MSVESHAAEPSPRADMEGGNEDHQQTVEERMQAEIAEHKEMIGAIPDVTYSDKLSMSPHKKKLAQLEFKYQIFAEKKRLARALSKFEEIHGDVHSEPCLICLEDIYIHASISVTKSFVCCGGFVCMSCAGDLRELEKCPLCRRSLLENDKVAEQASQLMALAKRGVSWAQREVGRSLVHGRHGFKKQVQTGLEWLNKAAAQNYPSAMFDLSVFHRNGVESELETSQEKANRLLLKSANLGYALANSDLASYYIRGADGFERNPDESYFRASVAFALDGTNEQAALMLGALYSDDKEAVPESSLYLECYYMNIAANGDGEGLACRLYSKALNNLSIHLHGDQWQIPGSNAVPTVFFWLRKSRELGHNDTRELLKEWESFWQSRCANCARKAQSDEKFKQCSKCNAQWYCSKECQVGSWRAGHRKDCKRAGILDFEDYLNAD</sequence>
<accession>K0T0B1</accession>
<dbReference type="Proteomes" id="UP000266841">
    <property type="component" value="Unassembled WGS sequence"/>
</dbReference>
<dbReference type="SMART" id="SM00671">
    <property type="entry name" value="SEL1"/>
    <property type="match status" value="3"/>
</dbReference>
<evidence type="ECO:0000259" key="7">
    <source>
        <dbReference type="PROSITE" id="PS50089"/>
    </source>
</evidence>
<dbReference type="InterPro" id="IPR002893">
    <property type="entry name" value="Znf_MYND"/>
</dbReference>
<feature type="compositionally biased region" description="Basic and acidic residues" evidence="6">
    <location>
        <begin position="12"/>
        <end position="26"/>
    </location>
</feature>
<reference evidence="9 10" key="1">
    <citation type="journal article" date="2012" name="Genome Biol.">
        <title>Genome and low-iron response of an oceanic diatom adapted to chronic iron limitation.</title>
        <authorList>
            <person name="Lommer M."/>
            <person name="Specht M."/>
            <person name="Roy A.S."/>
            <person name="Kraemer L."/>
            <person name="Andreson R."/>
            <person name="Gutowska M.A."/>
            <person name="Wolf J."/>
            <person name="Bergner S.V."/>
            <person name="Schilhabel M.B."/>
            <person name="Klostermeier U.C."/>
            <person name="Beiko R.G."/>
            <person name="Rosenstiel P."/>
            <person name="Hippler M."/>
            <person name="Laroche J."/>
        </authorList>
    </citation>
    <scope>NUCLEOTIDE SEQUENCE [LARGE SCALE GENOMIC DNA]</scope>
    <source>
        <strain evidence="9 10">CCMP1005</strain>
    </source>
</reference>
<dbReference type="AlphaFoldDB" id="K0T0B1"/>
<keyword evidence="4" id="KW-0862">Zinc</keyword>
<dbReference type="PANTHER" id="PTHR46430">
    <property type="entry name" value="PROTEIN SKT5-RELATED"/>
    <property type="match status" value="1"/>
</dbReference>
<evidence type="ECO:0000256" key="4">
    <source>
        <dbReference type="ARBA" id="ARBA00022833"/>
    </source>
</evidence>
<keyword evidence="1" id="KW-0479">Metal-binding</keyword>
<feature type="domain" description="RING-type" evidence="7">
    <location>
        <begin position="98"/>
        <end position="142"/>
    </location>
</feature>
<dbReference type="EMBL" id="AGNL01008271">
    <property type="protein sequence ID" value="EJK70634.1"/>
    <property type="molecule type" value="Genomic_DNA"/>
</dbReference>
<keyword evidence="2" id="KW-0677">Repeat</keyword>
<proteinExistence type="predicted"/>
<evidence type="ECO:0000256" key="6">
    <source>
        <dbReference type="SAM" id="MobiDB-lite"/>
    </source>
</evidence>
<evidence type="ECO:0000256" key="3">
    <source>
        <dbReference type="ARBA" id="ARBA00022771"/>
    </source>
</evidence>
<dbReference type="InterPro" id="IPR011990">
    <property type="entry name" value="TPR-like_helical_dom_sf"/>
</dbReference>
<dbReference type="PROSITE" id="PS01360">
    <property type="entry name" value="ZF_MYND_1"/>
    <property type="match status" value="1"/>
</dbReference>
<gene>
    <name evidence="9" type="ORF">THAOC_07990</name>
</gene>